<comment type="subcellular location">
    <subcellularLocation>
        <location evidence="1">Cell membrane</location>
        <topology evidence="1">Multi-pass membrane protein</topology>
    </subcellularLocation>
</comment>
<dbReference type="SUPFAM" id="SSF52540">
    <property type="entry name" value="P-loop containing nucleoside triphosphate hydrolases"/>
    <property type="match status" value="1"/>
</dbReference>
<feature type="domain" description="ABC transporter" evidence="8">
    <location>
        <begin position="326"/>
        <end position="542"/>
    </location>
</feature>
<dbReference type="PROSITE" id="PS50893">
    <property type="entry name" value="ABC_TRANSPORTER_2"/>
    <property type="match status" value="1"/>
</dbReference>
<evidence type="ECO:0000256" key="7">
    <source>
        <dbReference type="SAM" id="Phobius"/>
    </source>
</evidence>
<dbReference type="InterPro" id="IPR039421">
    <property type="entry name" value="Type_1_exporter"/>
</dbReference>
<sequence>MRKMFLKYKWLNLFILIFICLTSLAQVLAALSLSSLLNTALSKNLNLLFKSFILVFIMWMLYAAFEIIYGNLQAKCISKMNTDLRNQVTQSIGCMSYEDFNKKDTGNYVSWYTNDINEIENTAFKPVYSIIFKVVNLVFVVTAVTNIHYLITITMIVAAAILITAPKLFTKKISNLSFEQSLNQEVFTKDIKDILSGFSTLKVYNSLDIFNSKANKLSFSLESCRVRLIYLKNNVSFIIGVLNVICQLSCYFIAIYLVTIGKIEIGSILAVSNLSGNCFNSIKSMTSDLVTFSGGKKVFEKLDSLKKYSQEKPLDLLTLDSFEKDITIENLSYNYGDKQVLNNLNMVFEKGKKYALVGPSGCGKSTLLKILIGHINDFSGNVFIGDHAIRDYDLKSIYNNFAYIDQNVYLFNSSVIDNISVYKDDYSRVDLEKALMGSALDDFIDSEKLEYNVGEAGKNLSGGQRQRISIARALLNKKSVILMDEGTSALDKKNSYIIEEKLLKNPDITLVVVSHNINENLIELFDDIYDLENLSKPQIGSS</sequence>
<dbReference type="PANTHER" id="PTHR43394">
    <property type="entry name" value="ATP-DEPENDENT PERMEASE MDL1, MITOCHONDRIAL"/>
    <property type="match status" value="1"/>
</dbReference>
<dbReference type="EMBL" id="JASKYM010000001">
    <property type="protein sequence ID" value="MDK2562275.1"/>
    <property type="molecule type" value="Genomic_DNA"/>
</dbReference>
<reference evidence="10 11" key="1">
    <citation type="submission" date="2023-05" db="EMBL/GenBank/DDBJ databases">
        <title>Rombocin, a short stable natural nisin variant, displays selective antimicrobial activity against Listeria monocytogenes and employs dual mode of action to kill target bacterial strains.</title>
        <authorList>
            <person name="Wambui J."/>
            <person name="Stephan R."/>
            <person name="Kuipers O.P."/>
        </authorList>
    </citation>
    <scope>NUCLEOTIDE SEQUENCE [LARGE SCALE GENOMIC DNA]</scope>
    <source>
        <strain evidence="10 11">RC002</strain>
    </source>
</reference>
<evidence type="ECO:0000313" key="11">
    <source>
        <dbReference type="Proteomes" id="UP001301012"/>
    </source>
</evidence>
<evidence type="ECO:0000256" key="6">
    <source>
        <dbReference type="ARBA" id="ARBA00023136"/>
    </source>
</evidence>
<dbReference type="SMART" id="SM00382">
    <property type="entry name" value="AAA"/>
    <property type="match status" value="1"/>
</dbReference>
<evidence type="ECO:0000256" key="4">
    <source>
        <dbReference type="ARBA" id="ARBA00022840"/>
    </source>
</evidence>
<feature type="domain" description="ABC transmembrane type-1" evidence="9">
    <location>
        <begin position="13"/>
        <end position="294"/>
    </location>
</feature>
<evidence type="ECO:0000259" key="9">
    <source>
        <dbReference type="PROSITE" id="PS50929"/>
    </source>
</evidence>
<accession>A0ABT7E5R7</accession>
<name>A0ABT7E5R7_9FIRM</name>
<feature type="transmembrane region" description="Helical" evidence="7">
    <location>
        <begin position="235"/>
        <end position="258"/>
    </location>
</feature>
<evidence type="ECO:0000313" key="10">
    <source>
        <dbReference type="EMBL" id="MDK2562275.1"/>
    </source>
</evidence>
<evidence type="ECO:0000256" key="1">
    <source>
        <dbReference type="ARBA" id="ARBA00004651"/>
    </source>
</evidence>
<dbReference type="Gene3D" id="1.20.1560.10">
    <property type="entry name" value="ABC transporter type 1, transmembrane domain"/>
    <property type="match status" value="1"/>
</dbReference>
<feature type="transmembrane region" description="Helical" evidence="7">
    <location>
        <begin position="127"/>
        <end position="144"/>
    </location>
</feature>
<keyword evidence="6 7" id="KW-0472">Membrane</keyword>
<keyword evidence="2 7" id="KW-0812">Transmembrane</keyword>
<keyword evidence="4 10" id="KW-0067">ATP-binding</keyword>
<dbReference type="GO" id="GO:0005524">
    <property type="term" value="F:ATP binding"/>
    <property type="evidence" value="ECO:0007669"/>
    <property type="project" value="UniProtKB-KW"/>
</dbReference>
<evidence type="ECO:0000256" key="5">
    <source>
        <dbReference type="ARBA" id="ARBA00022989"/>
    </source>
</evidence>
<feature type="transmembrane region" description="Helical" evidence="7">
    <location>
        <begin position="150"/>
        <end position="169"/>
    </location>
</feature>
<dbReference type="InterPro" id="IPR036640">
    <property type="entry name" value="ABC1_TM_sf"/>
</dbReference>
<dbReference type="InterPro" id="IPR003439">
    <property type="entry name" value="ABC_transporter-like_ATP-bd"/>
</dbReference>
<dbReference type="Gene3D" id="3.40.50.300">
    <property type="entry name" value="P-loop containing nucleotide triphosphate hydrolases"/>
    <property type="match status" value="1"/>
</dbReference>
<dbReference type="PROSITE" id="PS50929">
    <property type="entry name" value="ABC_TM1F"/>
    <property type="match status" value="1"/>
</dbReference>
<gene>
    <name evidence="10" type="ORF">QOZ84_01845</name>
</gene>
<dbReference type="RefSeq" id="WP_284131256.1">
    <property type="nucleotide sequence ID" value="NZ_JASKYM010000001.1"/>
</dbReference>
<keyword evidence="3" id="KW-0547">Nucleotide-binding</keyword>
<proteinExistence type="predicted"/>
<comment type="caution">
    <text evidence="10">The sequence shown here is derived from an EMBL/GenBank/DDBJ whole genome shotgun (WGS) entry which is preliminary data.</text>
</comment>
<dbReference type="InterPro" id="IPR003593">
    <property type="entry name" value="AAA+_ATPase"/>
</dbReference>
<dbReference type="InterPro" id="IPR027417">
    <property type="entry name" value="P-loop_NTPase"/>
</dbReference>
<dbReference type="Pfam" id="PF00005">
    <property type="entry name" value="ABC_tran"/>
    <property type="match status" value="1"/>
</dbReference>
<dbReference type="Pfam" id="PF00664">
    <property type="entry name" value="ABC_membrane"/>
    <property type="match status" value="1"/>
</dbReference>
<dbReference type="SUPFAM" id="SSF90123">
    <property type="entry name" value="ABC transporter transmembrane region"/>
    <property type="match status" value="1"/>
</dbReference>
<keyword evidence="5 7" id="KW-1133">Transmembrane helix</keyword>
<dbReference type="PROSITE" id="PS00211">
    <property type="entry name" value="ABC_TRANSPORTER_1"/>
    <property type="match status" value="1"/>
</dbReference>
<dbReference type="PANTHER" id="PTHR43394:SF1">
    <property type="entry name" value="ATP-BINDING CASSETTE SUB-FAMILY B MEMBER 10, MITOCHONDRIAL"/>
    <property type="match status" value="1"/>
</dbReference>
<evidence type="ECO:0000256" key="2">
    <source>
        <dbReference type="ARBA" id="ARBA00022692"/>
    </source>
</evidence>
<dbReference type="Proteomes" id="UP001301012">
    <property type="component" value="Unassembled WGS sequence"/>
</dbReference>
<keyword evidence="11" id="KW-1185">Reference proteome</keyword>
<organism evidence="10 11">
    <name type="scientific">Romboutsia sedimentorum</name>
    <dbReference type="NCBI Taxonomy" id="1368474"/>
    <lineage>
        <taxon>Bacteria</taxon>
        <taxon>Bacillati</taxon>
        <taxon>Bacillota</taxon>
        <taxon>Clostridia</taxon>
        <taxon>Peptostreptococcales</taxon>
        <taxon>Peptostreptococcaceae</taxon>
        <taxon>Romboutsia</taxon>
    </lineage>
</organism>
<evidence type="ECO:0000256" key="3">
    <source>
        <dbReference type="ARBA" id="ARBA00022741"/>
    </source>
</evidence>
<dbReference type="CDD" id="cd03228">
    <property type="entry name" value="ABCC_MRP_Like"/>
    <property type="match status" value="1"/>
</dbReference>
<protein>
    <submittedName>
        <fullName evidence="10">ABC transporter ATP-binding protein</fullName>
    </submittedName>
</protein>
<dbReference type="InterPro" id="IPR011527">
    <property type="entry name" value="ABC1_TM_dom"/>
</dbReference>
<dbReference type="InterPro" id="IPR017871">
    <property type="entry name" value="ABC_transporter-like_CS"/>
</dbReference>
<evidence type="ECO:0000259" key="8">
    <source>
        <dbReference type="PROSITE" id="PS50893"/>
    </source>
</evidence>
<feature type="transmembrane region" description="Helical" evidence="7">
    <location>
        <begin position="53"/>
        <end position="72"/>
    </location>
</feature>